<protein>
    <submittedName>
        <fullName evidence="13">Subtilisin-like protease</fullName>
    </submittedName>
</protein>
<evidence type="ECO:0000256" key="8">
    <source>
        <dbReference type="PIRSR" id="PIRSR615500-1"/>
    </source>
</evidence>
<evidence type="ECO:0000256" key="2">
    <source>
        <dbReference type="ARBA" id="ARBA00022512"/>
    </source>
</evidence>
<dbReference type="InterPro" id="IPR050131">
    <property type="entry name" value="Peptidase_S8_subtilisin-like"/>
</dbReference>
<dbReference type="GO" id="GO:0004252">
    <property type="term" value="F:serine-type endopeptidase activity"/>
    <property type="evidence" value="ECO:0007669"/>
    <property type="project" value="UniProtKB-UniRule"/>
</dbReference>
<evidence type="ECO:0000259" key="11">
    <source>
        <dbReference type="Pfam" id="PF02225"/>
    </source>
</evidence>
<dbReference type="OrthoDB" id="206201at2759"/>
<dbReference type="GO" id="GO:0005615">
    <property type="term" value="C:extracellular space"/>
    <property type="evidence" value="ECO:0007669"/>
    <property type="project" value="TreeGrafter"/>
</dbReference>
<dbReference type="PROSITE" id="PS00137">
    <property type="entry name" value="SUBTILASE_HIS"/>
    <property type="match status" value="1"/>
</dbReference>
<dbReference type="Pfam" id="PF00082">
    <property type="entry name" value="Peptidase_S8"/>
    <property type="match status" value="1"/>
</dbReference>
<feature type="domain" description="C5a peptidase/Subtilisin-like protease SBT2-like Fn3-like" evidence="12">
    <location>
        <begin position="558"/>
        <end position="667"/>
    </location>
</feature>
<keyword evidence="5" id="KW-0732">Signal</keyword>
<dbReference type="InterPro" id="IPR003137">
    <property type="entry name" value="PA_domain"/>
</dbReference>
<keyword evidence="14" id="KW-1185">Reference proteome</keyword>
<feature type="active site" description="Charge relay system" evidence="8 9">
    <location>
        <position position="114"/>
    </location>
</feature>
<evidence type="ECO:0000256" key="1">
    <source>
        <dbReference type="ARBA" id="ARBA00011073"/>
    </source>
</evidence>
<feature type="active site" description="Charge relay system" evidence="8 9">
    <location>
        <position position="164"/>
    </location>
</feature>
<dbReference type="Gene3D" id="3.50.30.30">
    <property type="match status" value="1"/>
</dbReference>
<keyword evidence="4 9" id="KW-0645">Protease</keyword>
<dbReference type="InterPro" id="IPR015500">
    <property type="entry name" value="Peptidase_S8_subtilisin-rel"/>
</dbReference>
<dbReference type="PROSITE" id="PS51892">
    <property type="entry name" value="SUBTILASE"/>
    <property type="match status" value="1"/>
</dbReference>
<evidence type="ECO:0000313" key="13">
    <source>
        <dbReference type="EMBL" id="KZV95486.1"/>
    </source>
</evidence>
<dbReference type="EMBL" id="KV425956">
    <property type="protein sequence ID" value="KZV95486.1"/>
    <property type="molecule type" value="Genomic_DNA"/>
</dbReference>
<sequence length="832" mass="88094">MLRKVSSHVSQHLHRRGVDFQLHKEWNSDIFTGAVIELAQLQDVAHLHTIPQVRSVRRVTVYDGPKVVHGFVPDGPSDPKLPGGDRQSTHVMLGVDKARERGLTGKGIRIGVIDTGVDYTHPLLGGKFGPGHKIAGGRDLVGDSFTGQNAREPDDNPIDQCNGHGTHVAGVIAANPGDAFGFSGIAPDSTIFAYRIFGCGNSSAPDDVIIDALLAAHKDDCQVITLSLGSPDGWSSSATSVVASRLAAEGRVVTIAAGNRGAAGAFYSFAPANGEGVISVASVDNSEALYRAFMLQGVQHDPMAYVFSGGLLPVHVNGSFPLYAVSNDTSVEGDACSPLPESTPDLSGYATIVRRGGCSYAQKQRNVAARGGKVVIFYNNGGVFASGNFVNATTAVLVQDADGAYLVDQFVKGVSVSVRFPDTDSLTAVHSETGGLLSEFTTFGPTNDMHFKPSIAAPGKNILSIMPVNLGGYLVGRGTSMACPHVPAAAALILQAKGATASVGKSIRSLLQTTAAVVHSSKTDETLLQTVAQQGAGLLNVYNAIFYETTVSPSEILLNDTANWRSEHAITITNAGVAEKTYRLTHVPAGTALALKEGRILPEVYPVPLIDAPAVVHIDKETVVVGPGRSVEVKITIRPPDSLDPRRLPILSGFIQVASADEMLHVSYLGLGASLRDAQIIDPTSLQLLDAAKKEHDGSEVYTLRDGDAPTVKFKLAMGTQSLRVDLVASSVDVWHIQQIVLHGKDTFAAVPTVGPIVDATFVSRNWDETEGLHGARSSETLTLPSHFLDGTPIQPGEYRMLLRALKITGDPAKEEDREIYITPSFQVVSSK</sequence>
<evidence type="ECO:0000256" key="7">
    <source>
        <dbReference type="ARBA" id="ARBA00022825"/>
    </source>
</evidence>
<dbReference type="InterPro" id="IPR023827">
    <property type="entry name" value="Peptidase_S8_Asp-AS"/>
</dbReference>
<dbReference type="GO" id="GO:0006508">
    <property type="term" value="P:proteolysis"/>
    <property type="evidence" value="ECO:0007669"/>
    <property type="project" value="UniProtKB-KW"/>
</dbReference>
<dbReference type="InterPro" id="IPR010435">
    <property type="entry name" value="C5a/SBT2-like_Fn3"/>
</dbReference>
<dbReference type="InterPro" id="IPR000209">
    <property type="entry name" value="Peptidase_S8/S53_dom"/>
</dbReference>
<reference evidence="13 14" key="1">
    <citation type="journal article" date="2016" name="Mol. Biol. Evol.">
        <title>Comparative Genomics of Early-Diverging Mushroom-Forming Fungi Provides Insights into the Origins of Lignocellulose Decay Capabilities.</title>
        <authorList>
            <person name="Nagy L.G."/>
            <person name="Riley R."/>
            <person name="Tritt A."/>
            <person name="Adam C."/>
            <person name="Daum C."/>
            <person name="Floudas D."/>
            <person name="Sun H."/>
            <person name="Yadav J.S."/>
            <person name="Pangilinan J."/>
            <person name="Larsson K.H."/>
            <person name="Matsuura K."/>
            <person name="Barry K."/>
            <person name="Labutti K."/>
            <person name="Kuo R."/>
            <person name="Ohm R.A."/>
            <person name="Bhattacharya S.S."/>
            <person name="Shirouzu T."/>
            <person name="Yoshinaga Y."/>
            <person name="Martin F.M."/>
            <person name="Grigoriev I.V."/>
            <person name="Hibbett D.S."/>
        </authorList>
    </citation>
    <scope>NUCLEOTIDE SEQUENCE [LARGE SCALE GENOMIC DNA]</scope>
    <source>
        <strain evidence="13 14">HHB12029</strain>
    </source>
</reference>
<feature type="active site" description="Charge relay system" evidence="8 9">
    <location>
        <position position="480"/>
    </location>
</feature>
<dbReference type="InParanoid" id="A0A165JXN2"/>
<organism evidence="13 14">
    <name type="scientific">Exidia glandulosa HHB12029</name>
    <dbReference type="NCBI Taxonomy" id="1314781"/>
    <lineage>
        <taxon>Eukaryota</taxon>
        <taxon>Fungi</taxon>
        <taxon>Dikarya</taxon>
        <taxon>Basidiomycota</taxon>
        <taxon>Agaricomycotina</taxon>
        <taxon>Agaricomycetes</taxon>
        <taxon>Auriculariales</taxon>
        <taxon>Exidiaceae</taxon>
        <taxon>Exidia</taxon>
    </lineage>
</organism>
<feature type="domain" description="PA" evidence="11">
    <location>
        <begin position="332"/>
        <end position="404"/>
    </location>
</feature>
<dbReference type="PRINTS" id="PR00723">
    <property type="entry name" value="SUBTILISIN"/>
</dbReference>
<gene>
    <name evidence="13" type="ORF">EXIGLDRAFT_766178</name>
</gene>
<keyword evidence="2" id="KW-0134">Cell wall</keyword>
<evidence type="ECO:0000259" key="12">
    <source>
        <dbReference type="Pfam" id="PF06280"/>
    </source>
</evidence>
<dbReference type="STRING" id="1314781.A0A165JXN2"/>
<name>A0A165JXN2_EXIGL</name>
<dbReference type="SUPFAM" id="SSF52743">
    <property type="entry name" value="Subtilisin-like"/>
    <property type="match status" value="1"/>
</dbReference>
<dbReference type="InterPro" id="IPR046450">
    <property type="entry name" value="PA_dom_sf"/>
</dbReference>
<evidence type="ECO:0000256" key="6">
    <source>
        <dbReference type="ARBA" id="ARBA00022801"/>
    </source>
</evidence>
<keyword evidence="7 9" id="KW-0720">Serine protease</keyword>
<keyword evidence="6 9" id="KW-0378">Hydrolase</keyword>
<proteinExistence type="inferred from homology"/>
<dbReference type="Pfam" id="PF02225">
    <property type="entry name" value="PA"/>
    <property type="match status" value="1"/>
</dbReference>
<evidence type="ECO:0000256" key="3">
    <source>
        <dbReference type="ARBA" id="ARBA00022525"/>
    </source>
</evidence>
<dbReference type="InterPro" id="IPR022398">
    <property type="entry name" value="Peptidase_S8_His-AS"/>
</dbReference>
<dbReference type="PANTHER" id="PTHR43806">
    <property type="entry name" value="PEPTIDASE S8"/>
    <property type="match status" value="1"/>
</dbReference>
<dbReference type="PANTHER" id="PTHR43806:SF66">
    <property type="entry name" value="SERIN ENDOPEPTIDASE"/>
    <property type="match status" value="1"/>
</dbReference>
<dbReference type="AlphaFoldDB" id="A0A165JXN2"/>
<evidence type="ECO:0000256" key="5">
    <source>
        <dbReference type="ARBA" id="ARBA00022729"/>
    </source>
</evidence>
<dbReference type="CDD" id="cd02124">
    <property type="entry name" value="PA_PoS1_like"/>
    <property type="match status" value="1"/>
</dbReference>
<dbReference type="Proteomes" id="UP000077266">
    <property type="component" value="Unassembled WGS sequence"/>
</dbReference>
<feature type="domain" description="Peptidase S8/S53" evidence="10">
    <location>
        <begin position="105"/>
        <end position="524"/>
    </location>
</feature>
<dbReference type="InterPro" id="IPR036852">
    <property type="entry name" value="Peptidase_S8/S53_dom_sf"/>
</dbReference>
<keyword evidence="3" id="KW-0964">Secreted</keyword>
<accession>A0A165JXN2</accession>
<dbReference type="Pfam" id="PF06280">
    <property type="entry name" value="fn3_5"/>
    <property type="match status" value="1"/>
</dbReference>
<comment type="similarity">
    <text evidence="1 9">Belongs to the peptidase S8 family.</text>
</comment>
<dbReference type="GO" id="GO:0016020">
    <property type="term" value="C:membrane"/>
    <property type="evidence" value="ECO:0007669"/>
    <property type="project" value="InterPro"/>
</dbReference>
<evidence type="ECO:0000256" key="9">
    <source>
        <dbReference type="PROSITE-ProRule" id="PRU01240"/>
    </source>
</evidence>
<dbReference type="SUPFAM" id="SSF52025">
    <property type="entry name" value="PA domain"/>
    <property type="match status" value="1"/>
</dbReference>
<evidence type="ECO:0000313" key="14">
    <source>
        <dbReference type="Proteomes" id="UP000077266"/>
    </source>
</evidence>
<evidence type="ECO:0000256" key="4">
    <source>
        <dbReference type="ARBA" id="ARBA00022670"/>
    </source>
</evidence>
<dbReference type="CDD" id="cd07489">
    <property type="entry name" value="Peptidases_S8_5"/>
    <property type="match status" value="1"/>
</dbReference>
<evidence type="ECO:0000259" key="10">
    <source>
        <dbReference type="Pfam" id="PF00082"/>
    </source>
</evidence>
<dbReference type="InterPro" id="IPR034187">
    <property type="entry name" value="Peptidases_S8_5"/>
</dbReference>
<dbReference type="PROSITE" id="PS00136">
    <property type="entry name" value="SUBTILASE_ASP"/>
    <property type="match status" value="1"/>
</dbReference>
<dbReference type="Gene3D" id="3.40.50.200">
    <property type="entry name" value="Peptidase S8/S53 domain"/>
    <property type="match status" value="1"/>
</dbReference>